<dbReference type="PANTHER" id="PTHR33488">
    <property type="entry name" value="ZGC:162509"/>
    <property type="match status" value="1"/>
</dbReference>
<protein>
    <submittedName>
        <fullName evidence="3">Uncharacterized protein</fullName>
    </submittedName>
</protein>
<evidence type="ECO:0000313" key="4">
    <source>
        <dbReference type="Proteomes" id="UP000663840"/>
    </source>
</evidence>
<dbReference type="PANTHER" id="PTHR33488:SF2">
    <property type="entry name" value="EARLY ENDOSOME ANTIGEN 1-LIKE"/>
    <property type="match status" value="1"/>
</dbReference>
<accession>A0A8H3BTD6</accession>
<feature type="coiled-coil region" evidence="1">
    <location>
        <begin position="225"/>
        <end position="252"/>
    </location>
</feature>
<reference evidence="3" key="1">
    <citation type="submission" date="2021-01" db="EMBL/GenBank/DDBJ databases">
        <authorList>
            <person name="Kaushik A."/>
        </authorList>
    </citation>
    <scope>NUCLEOTIDE SEQUENCE</scope>
    <source>
        <strain evidence="3">AG1-1A</strain>
    </source>
</reference>
<sequence length="737" mass="81550">MRMDFSISNANSDMLWTRTDQIGDYVWRHWGEVDWCRALGGAPATILALEKIEQVASVTSFELPKPVTPFTHIRQSEHEFQGAIVQLIEAGVHALQGSYTQMIGIESNCLAMNGVFQSFSLKICVHADEKPVDAVDLILGDLGSNPSQEMIENIENNLGRLQEKATECVERAKIMATAFDNLIKLGMEIQECVGLQSAITNQLLEDIDIKQKVLNAQKEAEAAAIASLELSAKTAEKAYVQASQDLEKAVSELPTAQQLTTLTQLEALSYEIEILTEAVIAYEDPLHYAISRVIKQELPFSRFIKAVENLGKQPDPKPEHSIDTTPPPVTKRNMSYEKAPNLSASLNTLLLAISTGPDKFVNWDQVTATDESGVPWARINMELALKAITARVPEEDAAEAKQLFATGIELCRNLEILVPTKPVDKTKDLIIKIKAFAKDATSFCTKATLELGPPAGLSIPRPASSSETSSSSVGAAIQLARFKVQLAVTQQEAKWVEWRNWSETLEASNNKMFSFVNQLSETQLQHDNEHELLLTLSRTLTYLAHLKDGVRQLIHFFNVIQSRAGTKLGSSFTAFKSIINGSTKDSAMGPITLSKFAREMIYLQALGLAKNCCLMWESSQLYVKIHEAYVAEGVEKLLDIAMPVGTVSETARTELNDWGKTAQNGISSLIIEGNKKLERTAKIRAEKIQKSTAKEGLYFWDELSSVIDSAKEEHIAKKFDQQNKLSNLGFLDNVFNT</sequence>
<proteinExistence type="predicted"/>
<dbReference type="AlphaFoldDB" id="A0A8H3BTD6"/>
<evidence type="ECO:0000256" key="1">
    <source>
        <dbReference type="SAM" id="Coils"/>
    </source>
</evidence>
<feature type="region of interest" description="Disordered" evidence="2">
    <location>
        <begin position="311"/>
        <end position="331"/>
    </location>
</feature>
<evidence type="ECO:0000313" key="3">
    <source>
        <dbReference type="EMBL" id="CAE6464066.1"/>
    </source>
</evidence>
<comment type="caution">
    <text evidence="3">The sequence shown here is derived from an EMBL/GenBank/DDBJ whole genome shotgun (WGS) entry which is preliminary data.</text>
</comment>
<name>A0A8H3BTD6_9AGAM</name>
<gene>
    <name evidence="3" type="ORF">RDB_LOCUS107158</name>
</gene>
<keyword evidence="1" id="KW-0175">Coiled coil</keyword>
<dbReference type="Proteomes" id="UP000663840">
    <property type="component" value="Unassembled WGS sequence"/>
</dbReference>
<organism evidence="3 4">
    <name type="scientific">Rhizoctonia solani</name>
    <dbReference type="NCBI Taxonomy" id="456999"/>
    <lineage>
        <taxon>Eukaryota</taxon>
        <taxon>Fungi</taxon>
        <taxon>Dikarya</taxon>
        <taxon>Basidiomycota</taxon>
        <taxon>Agaricomycotina</taxon>
        <taxon>Agaricomycetes</taxon>
        <taxon>Cantharellales</taxon>
        <taxon>Ceratobasidiaceae</taxon>
        <taxon>Rhizoctonia</taxon>
    </lineage>
</organism>
<dbReference type="EMBL" id="CAJMWR010003620">
    <property type="protein sequence ID" value="CAE6464066.1"/>
    <property type="molecule type" value="Genomic_DNA"/>
</dbReference>
<evidence type="ECO:0000256" key="2">
    <source>
        <dbReference type="SAM" id="MobiDB-lite"/>
    </source>
</evidence>